<comment type="caution">
    <text evidence="1">The sequence shown here is derived from an EMBL/GenBank/DDBJ whole genome shotgun (WGS) entry which is preliminary data.</text>
</comment>
<proteinExistence type="predicted"/>
<keyword evidence="2" id="KW-1185">Reference proteome</keyword>
<evidence type="ECO:0000313" key="2">
    <source>
        <dbReference type="Proteomes" id="UP001165960"/>
    </source>
</evidence>
<protein>
    <submittedName>
        <fullName evidence="1">Uncharacterized protein</fullName>
    </submittedName>
</protein>
<dbReference type="EMBL" id="QTSX02002204">
    <property type="protein sequence ID" value="KAJ9077331.1"/>
    <property type="molecule type" value="Genomic_DNA"/>
</dbReference>
<dbReference type="Proteomes" id="UP001165960">
    <property type="component" value="Unassembled WGS sequence"/>
</dbReference>
<gene>
    <name evidence="1" type="ORF">DSO57_1017647</name>
</gene>
<evidence type="ECO:0000313" key="1">
    <source>
        <dbReference type="EMBL" id="KAJ9077331.1"/>
    </source>
</evidence>
<sequence length="71" mass="8246">MTVSRVCGSLARFALYFRPLPETPGPFNYMSKEQSYFSSVVIDYIDVLWRLNGFCDKRIDGAVRFAFELPR</sequence>
<organism evidence="1 2">
    <name type="scientific">Entomophthora muscae</name>
    <dbReference type="NCBI Taxonomy" id="34485"/>
    <lineage>
        <taxon>Eukaryota</taxon>
        <taxon>Fungi</taxon>
        <taxon>Fungi incertae sedis</taxon>
        <taxon>Zoopagomycota</taxon>
        <taxon>Entomophthoromycotina</taxon>
        <taxon>Entomophthoromycetes</taxon>
        <taxon>Entomophthorales</taxon>
        <taxon>Entomophthoraceae</taxon>
        <taxon>Entomophthora</taxon>
    </lineage>
</organism>
<name>A0ACC2TS78_9FUNG</name>
<reference evidence="1" key="1">
    <citation type="submission" date="2022-04" db="EMBL/GenBank/DDBJ databases">
        <title>Genome of the entomopathogenic fungus Entomophthora muscae.</title>
        <authorList>
            <person name="Elya C."/>
            <person name="Lovett B.R."/>
            <person name="Lee E."/>
            <person name="Macias A.M."/>
            <person name="Hajek A.E."/>
            <person name="De Bivort B.L."/>
            <person name="Kasson M.T."/>
            <person name="De Fine Licht H.H."/>
            <person name="Stajich J.E."/>
        </authorList>
    </citation>
    <scope>NUCLEOTIDE SEQUENCE</scope>
    <source>
        <strain evidence="1">Berkeley</strain>
    </source>
</reference>
<accession>A0ACC2TS78</accession>